<gene>
    <name evidence="2" type="ORF">CFBP7129_29230</name>
</gene>
<dbReference type="AlphaFoldDB" id="A0A4D7YM15"/>
<evidence type="ECO:0000256" key="1">
    <source>
        <dbReference type="SAM" id="Phobius"/>
    </source>
</evidence>
<reference evidence="2 3" key="1">
    <citation type="submission" date="2019-04" db="EMBL/GenBank/DDBJ databases">
        <title>Complete genome sequence of Agrobacterium tumefaciens CFBP7129.</title>
        <authorList>
            <person name="Haryono M."/>
            <person name="Lin Y.-C."/>
            <person name="Lai E.-M."/>
            <person name="Kuo C.-H."/>
        </authorList>
    </citation>
    <scope>NUCLEOTIDE SEQUENCE [LARGE SCALE GENOMIC DNA]</scope>
    <source>
        <strain evidence="2 3">CFBP7129</strain>
        <plasmid evidence="3">patcfbp7129b</plasmid>
    </source>
</reference>
<keyword evidence="1" id="KW-0472">Membrane</keyword>
<evidence type="ECO:0000313" key="3">
    <source>
        <dbReference type="Proteomes" id="UP000298649"/>
    </source>
</evidence>
<accession>A0A4D7YM15</accession>
<dbReference type="RefSeq" id="WP_137006500.1">
    <property type="nucleotide sequence ID" value="NZ_CP039925.1"/>
</dbReference>
<evidence type="ECO:0000313" key="2">
    <source>
        <dbReference type="EMBL" id="QCL98251.1"/>
    </source>
</evidence>
<name>A0A4D7YM15_AGRTU</name>
<proteinExistence type="predicted"/>
<organism evidence="2 3">
    <name type="scientific">Agrobacterium tumefaciens</name>
    <dbReference type="NCBI Taxonomy" id="358"/>
    <lineage>
        <taxon>Bacteria</taxon>
        <taxon>Pseudomonadati</taxon>
        <taxon>Pseudomonadota</taxon>
        <taxon>Alphaproteobacteria</taxon>
        <taxon>Hyphomicrobiales</taxon>
        <taxon>Rhizobiaceae</taxon>
        <taxon>Rhizobium/Agrobacterium group</taxon>
        <taxon>Agrobacterium</taxon>
        <taxon>Agrobacterium tumefaciens complex</taxon>
    </lineage>
</organism>
<dbReference type="EMBL" id="CP039925">
    <property type="protein sequence ID" value="QCL98251.1"/>
    <property type="molecule type" value="Genomic_DNA"/>
</dbReference>
<sequence>MAMYQRALIAFTLPFRAVWLMFQIACFLLVSAACILVAAFVGYWIVLTFSYAFLPLETTDNLWQWATDLYARSPWFKAAKITSFLLLVLPVLRFWPGRDTMSEAARERELMRLNEGLIAARQQEEARAKLRGQ</sequence>
<dbReference type="Proteomes" id="UP000298649">
    <property type="component" value="Plasmid pAtCFBP7129b"/>
</dbReference>
<geneLocation type="plasmid" evidence="3">
    <name>patcfbp7129b</name>
</geneLocation>
<feature type="transmembrane region" description="Helical" evidence="1">
    <location>
        <begin position="74"/>
        <end position="92"/>
    </location>
</feature>
<protein>
    <submittedName>
        <fullName evidence="2">Uncharacterized protein</fullName>
    </submittedName>
</protein>
<keyword evidence="1" id="KW-1133">Transmembrane helix</keyword>
<keyword evidence="1" id="KW-0812">Transmembrane</keyword>
<dbReference type="PROSITE" id="PS51257">
    <property type="entry name" value="PROKAR_LIPOPROTEIN"/>
    <property type="match status" value="1"/>
</dbReference>
<keyword evidence="2" id="KW-0614">Plasmid</keyword>
<feature type="transmembrane region" description="Helical" evidence="1">
    <location>
        <begin position="21"/>
        <end position="54"/>
    </location>
</feature>